<reference evidence="2" key="2">
    <citation type="submission" date="2025-08" db="UniProtKB">
        <authorList>
            <consortium name="RefSeq"/>
        </authorList>
    </citation>
    <scope>IDENTIFICATION</scope>
    <source>
        <tissue evidence="2">Leaf</tissue>
    </source>
</reference>
<accession>A0AC58TE24</accession>
<evidence type="ECO:0000313" key="1">
    <source>
        <dbReference type="Proteomes" id="UP000790787"/>
    </source>
</evidence>
<dbReference type="RefSeq" id="XP_075095482.1">
    <property type="nucleotide sequence ID" value="XM_075239381.1"/>
</dbReference>
<evidence type="ECO:0000313" key="2">
    <source>
        <dbReference type="RefSeq" id="XP_075095482.1"/>
    </source>
</evidence>
<organism evidence="1 2">
    <name type="scientific">Nicotiana tabacum</name>
    <name type="common">Common tobacco</name>
    <dbReference type="NCBI Taxonomy" id="4097"/>
    <lineage>
        <taxon>Eukaryota</taxon>
        <taxon>Viridiplantae</taxon>
        <taxon>Streptophyta</taxon>
        <taxon>Embryophyta</taxon>
        <taxon>Tracheophyta</taxon>
        <taxon>Spermatophyta</taxon>
        <taxon>Magnoliopsida</taxon>
        <taxon>eudicotyledons</taxon>
        <taxon>Gunneridae</taxon>
        <taxon>Pentapetalae</taxon>
        <taxon>asterids</taxon>
        <taxon>lamiids</taxon>
        <taxon>Solanales</taxon>
        <taxon>Solanaceae</taxon>
        <taxon>Nicotianoideae</taxon>
        <taxon>Nicotianeae</taxon>
        <taxon>Nicotiana</taxon>
    </lineage>
</organism>
<keyword evidence="1" id="KW-1185">Reference proteome</keyword>
<proteinExistence type="predicted"/>
<reference evidence="1" key="1">
    <citation type="journal article" date="2014" name="Nat. Commun.">
        <title>The tobacco genome sequence and its comparison with those of tomato and potato.</title>
        <authorList>
            <person name="Sierro N."/>
            <person name="Battey J.N."/>
            <person name="Ouadi S."/>
            <person name="Bakaher N."/>
            <person name="Bovet L."/>
            <person name="Willig A."/>
            <person name="Goepfert S."/>
            <person name="Peitsch M.C."/>
            <person name="Ivanov N.V."/>
        </authorList>
    </citation>
    <scope>NUCLEOTIDE SEQUENCE [LARGE SCALE GENOMIC DNA]</scope>
</reference>
<protein>
    <submittedName>
        <fullName evidence="2">Uncharacterized protein LOC142173740</fullName>
    </submittedName>
</protein>
<sequence length="146" mass="15986">MATESQPNDVLGSSTHAAGVSIVARTAISGVVDSVRPYYLHPSDYPGINLVSSVFDGRGYGGWRRAVVIALSTKNKLGFIDRSLVVPAAVSGLQRAWTRCNNMVLYWFLNSFSKEISESVLYSQSAKDLWADLEDRFGHINGAKLF</sequence>
<name>A0AC58TE24_TOBAC</name>
<dbReference type="Proteomes" id="UP000790787">
    <property type="component" value="Chromosome 19"/>
</dbReference>
<gene>
    <name evidence="2" type="primary">LOC142173740</name>
</gene>